<evidence type="ECO:0000313" key="6">
    <source>
        <dbReference type="Proteomes" id="UP000015104"/>
    </source>
</evidence>
<dbReference type="InterPro" id="IPR011333">
    <property type="entry name" value="SKP1/BTB/POZ_sf"/>
</dbReference>
<sequence length="513" mass="60188">MDSMETDQLTIVNRSRTHHISKKLIISKIPYFETLLRNGSFMESKKNMVKLNLDEQAFQAFLTWVESDHLLIKMETLINLITIMDYFGINNYWMDRLVTYFHDKFSISDLPVVIPQVTPISKCIDSGTLNAFICRHFLKIASTTVWLNYPIETIEYICKLDLMVHSEMQVFNAIMKWANFASNSRTEYRERLFKLVRYCNLECEDLRRIKGNYYGNFSNLTSIFCMPAKCIGDCEFDRSNQYFSVLIEEMDGTDLRVKVLDRSLHSLTKQVFKLDESISLRLFPNEYVSDIVFDSGSKMIRIDWKQKKYRLIGFNDYKNYYYEIAKCIFKKQNEICYKIDENRDYEFFAGCSLLESNEQFVFFSKHIDAKQGKRTASLRCWTTPSDATIEKSLGDFSRNYLATISDEDVYILTFNLELIICTISYINDTRKFEPRATSKFDDLILTSMPGQDKVMLIDKSTRIVECFNVKDKEWVTIGLLADEINPTDDQRKSNKLLTLTSAFLQLDRIRILS</sequence>
<dbReference type="PANTHER" id="PTHR24412">
    <property type="entry name" value="KELCH PROTEIN"/>
    <property type="match status" value="1"/>
</dbReference>
<dbReference type="OrthoDB" id="6350321at2759"/>
<gene>
    <name evidence="5" type="primary">107364368</name>
</gene>
<keyword evidence="3" id="KW-0009">Actin-binding</keyword>
<dbReference type="Gene3D" id="3.30.710.10">
    <property type="entry name" value="Potassium Channel Kv1.1, Chain A"/>
    <property type="match status" value="1"/>
</dbReference>
<evidence type="ECO:0000259" key="4">
    <source>
        <dbReference type="PROSITE" id="PS50097"/>
    </source>
</evidence>
<dbReference type="Proteomes" id="UP000015104">
    <property type="component" value="Unassembled WGS sequence"/>
</dbReference>
<keyword evidence="6" id="KW-1185">Reference proteome</keyword>
<dbReference type="KEGG" id="tut:107364368"/>
<dbReference type="InterPro" id="IPR011705">
    <property type="entry name" value="BACK"/>
</dbReference>
<accession>T1KIZ6</accession>
<dbReference type="InterPro" id="IPR000210">
    <property type="entry name" value="BTB/POZ_dom"/>
</dbReference>
<protein>
    <recommendedName>
        <fullName evidence="4">BTB domain-containing protein</fullName>
    </recommendedName>
</protein>
<evidence type="ECO:0000256" key="1">
    <source>
        <dbReference type="ARBA" id="ARBA00022441"/>
    </source>
</evidence>
<keyword evidence="1" id="KW-0880">Kelch repeat</keyword>
<dbReference type="AlphaFoldDB" id="T1KIZ6"/>
<evidence type="ECO:0000256" key="2">
    <source>
        <dbReference type="ARBA" id="ARBA00022737"/>
    </source>
</evidence>
<dbReference type="SMART" id="SM00875">
    <property type="entry name" value="BACK"/>
    <property type="match status" value="1"/>
</dbReference>
<dbReference type="CDD" id="cd18186">
    <property type="entry name" value="BTB_POZ_ZBTB_KLHL-like"/>
    <property type="match status" value="1"/>
</dbReference>
<evidence type="ECO:0000313" key="5">
    <source>
        <dbReference type="EnsemblMetazoa" id="tetur12g03160.1"/>
    </source>
</evidence>
<proteinExistence type="predicted"/>
<reference evidence="5" key="2">
    <citation type="submission" date="2015-06" db="UniProtKB">
        <authorList>
            <consortium name="EnsemblMetazoa"/>
        </authorList>
    </citation>
    <scope>IDENTIFICATION</scope>
</reference>
<dbReference type="PANTHER" id="PTHR24412:SF489">
    <property type="entry name" value="RING FINGER DOMAIN AND KELCH REPEAT-CONTAINING PROTEIN DDB_G0271372"/>
    <property type="match status" value="1"/>
</dbReference>
<dbReference type="Gene3D" id="1.25.40.420">
    <property type="match status" value="1"/>
</dbReference>
<dbReference type="EMBL" id="CAEY01000115">
    <property type="status" value="NOT_ANNOTATED_CDS"/>
    <property type="molecule type" value="Genomic_DNA"/>
</dbReference>
<organism evidence="5 6">
    <name type="scientific">Tetranychus urticae</name>
    <name type="common">Two-spotted spider mite</name>
    <dbReference type="NCBI Taxonomy" id="32264"/>
    <lineage>
        <taxon>Eukaryota</taxon>
        <taxon>Metazoa</taxon>
        <taxon>Ecdysozoa</taxon>
        <taxon>Arthropoda</taxon>
        <taxon>Chelicerata</taxon>
        <taxon>Arachnida</taxon>
        <taxon>Acari</taxon>
        <taxon>Acariformes</taxon>
        <taxon>Trombidiformes</taxon>
        <taxon>Prostigmata</taxon>
        <taxon>Eleutherengona</taxon>
        <taxon>Raphignathae</taxon>
        <taxon>Tetranychoidea</taxon>
        <taxon>Tetranychidae</taxon>
        <taxon>Tetranychus</taxon>
    </lineage>
</organism>
<feature type="domain" description="BTB" evidence="4">
    <location>
        <begin position="6"/>
        <end position="74"/>
    </location>
</feature>
<evidence type="ECO:0000256" key="3">
    <source>
        <dbReference type="ARBA" id="ARBA00023203"/>
    </source>
</evidence>
<dbReference type="Pfam" id="PF07707">
    <property type="entry name" value="BACK"/>
    <property type="match status" value="1"/>
</dbReference>
<reference evidence="6" key="1">
    <citation type="submission" date="2011-08" db="EMBL/GenBank/DDBJ databases">
        <authorList>
            <person name="Rombauts S."/>
        </authorList>
    </citation>
    <scope>NUCLEOTIDE SEQUENCE</scope>
    <source>
        <strain evidence="6">London</strain>
    </source>
</reference>
<keyword evidence="2" id="KW-0677">Repeat</keyword>
<dbReference type="HOGENOM" id="CLU_020442_0_0_1"/>
<dbReference type="SUPFAM" id="SSF54695">
    <property type="entry name" value="POZ domain"/>
    <property type="match status" value="1"/>
</dbReference>
<name>T1KIZ6_TETUR</name>
<dbReference type="PROSITE" id="PS50097">
    <property type="entry name" value="BTB"/>
    <property type="match status" value="1"/>
</dbReference>
<dbReference type="EnsemblMetazoa" id="tetur12g03160.1">
    <property type="protein sequence ID" value="tetur12g03160.1"/>
    <property type="gene ID" value="tetur12g03160"/>
</dbReference>